<dbReference type="GeneID" id="71990406"/>
<protein>
    <submittedName>
        <fullName evidence="1">Uncharacterized protein</fullName>
    </submittedName>
</protein>
<sequence>MCVACLNVSTGACQHRWYELVSPCNPASNLANCPERLRLQGWEVRKDTCPFCDGENHHQSTHRLFGSTSSASSVTSSPTIFEMGMTPATRRGSLATLNLNAGQLSPLSRTSSGCSIEMERSQRNRDMNDRLMLYLSSDPHEVLPSARKNYPTYAAAIARVESNLSGKDDSNAYTRLRRRSSSSSFGRGWKRFSGRFSLGNGSLYRINQ</sequence>
<reference evidence="1" key="1">
    <citation type="submission" date="2021-12" db="EMBL/GenBank/DDBJ databases">
        <authorList>
            <person name="Zaccaron A."/>
            <person name="Stergiopoulos I."/>
        </authorList>
    </citation>
    <scope>NUCLEOTIDE SEQUENCE</scope>
    <source>
        <strain evidence="1">Race5_Kim</strain>
    </source>
</reference>
<dbReference type="RefSeq" id="XP_047764106.1">
    <property type="nucleotide sequence ID" value="XM_047909676.1"/>
</dbReference>
<gene>
    <name evidence="1" type="ORF">CLAFUR5_10528</name>
</gene>
<organism evidence="1 2">
    <name type="scientific">Passalora fulva</name>
    <name type="common">Tomato leaf mold</name>
    <name type="synonym">Cladosporium fulvum</name>
    <dbReference type="NCBI Taxonomy" id="5499"/>
    <lineage>
        <taxon>Eukaryota</taxon>
        <taxon>Fungi</taxon>
        <taxon>Dikarya</taxon>
        <taxon>Ascomycota</taxon>
        <taxon>Pezizomycotina</taxon>
        <taxon>Dothideomycetes</taxon>
        <taxon>Dothideomycetidae</taxon>
        <taxon>Mycosphaerellales</taxon>
        <taxon>Mycosphaerellaceae</taxon>
        <taxon>Fulvia</taxon>
    </lineage>
</organism>
<dbReference type="Proteomes" id="UP000756132">
    <property type="component" value="Chromosome 7"/>
</dbReference>
<reference evidence="1" key="2">
    <citation type="journal article" date="2022" name="Microb. Genom.">
        <title>A chromosome-scale genome assembly of the tomato pathogen Cladosporium fulvum reveals a compartmentalized genome architecture and the presence of a dispensable chromosome.</title>
        <authorList>
            <person name="Zaccaron A.Z."/>
            <person name="Chen L.H."/>
            <person name="Samaras A."/>
            <person name="Stergiopoulos I."/>
        </authorList>
    </citation>
    <scope>NUCLEOTIDE SEQUENCE</scope>
    <source>
        <strain evidence="1">Race5_Kim</strain>
    </source>
</reference>
<dbReference type="OrthoDB" id="3942453at2759"/>
<accession>A0A9Q8PC54</accession>
<proteinExistence type="predicted"/>
<evidence type="ECO:0000313" key="2">
    <source>
        <dbReference type="Proteomes" id="UP000756132"/>
    </source>
</evidence>
<dbReference type="EMBL" id="CP090169">
    <property type="protein sequence ID" value="UJO19740.1"/>
    <property type="molecule type" value="Genomic_DNA"/>
</dbReference>
<name>A0A9Q8PC54_PASFU</name>
<dbReference type="AlphaFoldDB" id="A0A9Q8PC54"/>
<keyword evidence="2" id="KW-1185">Reference proteome</keyword>
<evidence type="ECO:0000313" key="1">
    <source>
        <dbReference type="EMBL" id="UJO19740.1"/>
    </source>
</evidence>
<dbReference type="KEGG" id="ffu:CLAFUR5_10528"/>